<comment type="subunit">
    <text evidence="7">Component of the eukaryotic translation initiation factor 3 (eIF-3) complex.</text>
</comment>
<dbReference type="InterPro" id="IPR036390">
    <property type="entry name" value="WH_DNA-bd_sf"/>
</dbReference>
<evidence type="ECO:0000256" key="4">
    <source>
        <dbReference type="ARBA" id="ARBA00022917"/>
    </source>
</evidence>
<dbReference type="CDD" id="cd21378">
    <property type="entry name" value="eIF3E"/>
    <property type="match status" value="1"/>
</dbReference>
<protein>
    <recommendedName>
        <fullName evidence="7">Eukaryotic translation initiation factor 3 subunit E</fullName>
        <shortName evidence="7">eIF3e</shortName>
    </recommendedName>
</protein>
<dbReference type="SMART" id="SM00088">
    <property type="entry name" value="PINT"/>
    <property type="match status" value="1"/>
</dbReference>
<feature type="region of interest" description="Disordered" evidence="8">
    <location>
        <begin position="524"/>
        <end position="563"/>
    </location>
</feature>
<name>A0A2N1JCZ6_9BASI</name>
<dbReference type="Gene3D" id="1.25.40.10">
    <property type="entry name" value="Tetratricopeptide repeat domain"/>
    <property type="match status" value="1"/>
</dbReference>
<dbReference type="Proteomes" id="UP000232875">
    <property type="component" value="Unassembled WGS sequence"/>
</dbReference>
<dbReference type="OrthoDB" id="417252at2759"/>
<proteinExistence type="inferred from homology"/>
<dbReference type="GO" id="GO:0003735">
    <property type="term" value="F:structural constituent of ribosome"/>
    <property type="evidence" value="ECO:0007669"/>
    <property type="project" value="InterPro"/>
</dbReference>
<dbReference type="STRING" id="2020962.A0A2N1JCZ6"/>
<dbReference type="SUPFAM" id="SSF46785">
    <property type="entry name" value="Winged helix' DNA-binding domain"/>
    <property type="match status" value="1"/>
</dbReference>
<evidence type="ECO:0000256" key="8">
    <source>
        <dbReference type="SAM" id="MobiDB-lite"/>
    </source>
</evidence>
<dbReference type="InterPro" id="IPR000717">
    <property type="entry name" value="PCI_dom"/>
</dbReference>
<dbReference type="Gene3D" id="1.10.10.1760">
    <property type="entry name" value="60S ribosomal protein L36"/>
    <property type="match status" value="1"/>
</dbReference>
<dbReference type="PROSITE" id="PS01190">
    <property type="entry name" value="RIBOSOMAL_L36E"/>
    <property type="match status" value="1"/>
</dbReference>
<dbReference type="InterPro" id="IPR000509">
    <property type="entry name" value="Ribosomal_eL36"/>
</dbReference>
<dbReference type="PROSITE" id="PS50250">
    <property type="entry name" value="PCI"/>
    <property type="match status" value="1"/>
</dbReference>
<keyword evidence="3 7" id="KW-0396">Initiation factor</keyword>
<dbReference type="EMBL" id="KZ454989">
    <property type="protein sequence ID" value="PKI84409.1"/>
    <property type="molecule type" value="Genomic_DNA"/>
</dbReference>
<dbReference type="PANTHER" id="PTHR10317">
    <property type="entry name" value="EUKARYOTIC TRANSLATION INITIATION FACTOR 3 SUBUNIT E"/>
    <property type="match status" value="1"/>
</dbReference>
<dbReference type="GO" id="GO:0003743">
    <property type="term" value="F:translation initiation factor activity"/>
    <property type="evidence" value="ECO:0007669"/>
    <property type="project" value="UniProtKB-UniRule"/>
</dbReference>
<comment type="subcellular location">
    <subcellularLocation>
        <location evidence="7">Cytoplasm</location>
    </subcellularLocation>
</comment>
<evidence type="ECO:0000256" key="1">
    <source>
        <dbReference type="ARBA" id="ARBA00006509"/>
    </source>
</evidence>
<dbReference type="GO" id="GO:0005840">
    <property type="term" value="C:ribosome"/>
    <property type="evidence" value="ECO:0007669"/>
    <property type="project" value="UniProtKB-KW"/>
</dbReference>
<dbReference type="InterPro" id="IPR016650">
    <property type="entry name" value="eIF3e"/>
</dbReference>
<keyword evidence="6" id="KW-0687">Ribonucleoprotein</keyword>
<evidence type="ECO:0000256" key="2">
    <source>
        <dbReference type="ARBA" id="ARBA00022490"/>
    </source>
</evidence>
<evidence type="ECO:0000313" key="11">
    <source>
        <dbReference type="Proteomes" id="UP000232875"/>
    </source>
</evidence>
<reference evidence="10 11" key="1">
    <citation type="submission" date="2017-10" db="EMBL/GenBank/DDBJ databases">
        <title>A novel species of cold-tolerant Malassezia isolated from bats.</title>
        <authorList>
            <person name="Lorch J.M."/>
            <person name="Palmer J.M."/>
            <person name="Vanderwolf K.J."/>
            <person name="Schmidt K.Z."/>
            <person name="Verant M.L."/>
            <person name="Weller T.J."/>
            <person name="Blehert D.S."/>
        </authorList>
    </citation>
    <scope>NUCLEOTIDE SEQUENCE [LARGE SCALE GENOMIC DNA]</scope>
    <source>
        <strain evidence="10 11">NWHC:44797-103</strain>
    </source>
</reference>
<sequence length="563" mass="63657">MPSSSNPANKAGVPRSGLVWGINRGHQTKRLVPATKRVNKKGVASERVKSVRGVIREVCGFAPYERRAMELIRNSKTLLGYLDSHLGLPLLSHIGTTNLFNAKDLLKAQYELSQRTAMVDYSLQLHKEAYPGEPEPEEISMRREEVVAKNAKLQKEVEKVLNVIRDPNVANALKQDKALNFDWLKQNYNLTLDEIDALYHYGYFQYSCGNYSEASSYLYHFCVLSPDNKLTSSAMWGKLACDILTGEWERAMDDVRQLREHIDARRATASIVAGAQGEVTHEEILQKRAWLLHWSLFVFFNHPAGRVKLVELFLSPAYMSTLQISCPWLLRYLVVALVITRRQVTRGYVIDTSGSSTAPHNNSSGNMKLTAPAALRDLSKTIQMESYRLNPDPFVDFFFQLYVELNFDRAQEELAKANEAATQDFFLQEHVSEFIEDARFLVSEVYCRIHQNVKIDDLSKRLNMSKEDGEKWIVTLICDTKTDAKIDLKDGIVRMNQPRSIVYQSVIDKTRGITFRTSALAQAMDRRAHPPLANNDGRRGTRQNAKAGANKPVAGESAPVAEA</sequence>
<dbReference type="AlphaFoldDB" id="A0A2N1JCZ6"/>
<evidence type="ECO:0000256" key="7">
    <source>
        <dbReference type="HAMAP-Rule" id="MF_03004"/>
    </source>
</evidence>
<feature type="domain" description="PCI" evidence="9">
    <location>
        <begin position="298"/>
        <end position="500"/>
    </location>
</feature>
<keyword evidence="4 7" id="KW-0648">Protein biosynthesis</keyword>
<evidence type="ECO:0000256" key="6">
    <source>
        <dbReference type="ARBA" id="ARBA00023274"/>
    </source>
</evidence>
<dbReference type="Pfam" id="PF09440">
    <property type="entry name" value="eIF3_N"/>
    <property type="match status" value="1"/>
</dbReference>
<keyword evidence="11" id="KW-1185">Reference proteome</keyword>
<dbReference type="InterPro" id="IPR019010">
    <property type="entry name" value="eIF3e_N"/>
</dbReference>
<dbReference type="GO" id="GO:0071540">
    <property type="term" value="C:eukaryotic translation initiation factor 3 complex, eIF3e"/>
    <property type="evidence" value="ECO:0007669"/>
    <property type="project" value="UniProtKB-UniRule"/>
</dbReference>
<dbReference type="GO" id="GO:0001732">
    <property type="term" value="P:formation of cytoplasmic translation initiation complex"/>
    <property type="evidence" value="ECO:0007669"/>
    <property type="project" value="UniProtKB-UniRule"/>
</dbReference>
<dbReference type="PIRSF" id="PIRSF016255">
    <property type="entry name" value="eIF3e_su6"/>
    <property type="match status" value="1"/>
</dbReference>
<dbReference type="GO" id="GO:0033290">
    <property type="term" value="C:eukaryotic 48S preinitiation complex"/>
    <property type="evidence" value="ECO:0007669"/>
    <property type="project" value="UniProtKB-UniRule"/>
</dbReference>
<dbReference type="SMART" id="SM01186">
    <property type="entry name" value="eIF3_N"/>
    <property type="match status" value="1"/>
</dbReference>
<organism evidence="10 11">
    <name type="scientific">Malassezia vespertilionis</name>
    <dbReference type="NCBI Taxonomy" id="2020962"/>
    <lineage>
        <taxon>Eukaryota</taxon>
        <taxon>Fungi</taxon>
        <taxon>Dikarya</taxon>
        <taxon>Basidiomycota</taxon>
        <taxon>Ustilaginomycotina</taxon>
        <taxon>Malasseziomycetes</taxon>
        <taxon>Malasseziales</taxon>
        <taxon>Malasseziaceae</taxon>
        <taxon>Malassezia</taxon>
    </lineage>
</organism>
<dbReference type="HAMAP" id="MF_03004">
    <property type="entry name" value="eIF3e"/>
    <property type="match status" value="1"/>
</dbReference>
<evidence type="ECO:0000256" key="3">
    <source>
        <dbReference type="ARBA" id="ARBA00022540"/>
    </source>
</evidence>
<keyword evidence="5" id="KW-0689">Ribosomal protein</keyword>
<evidence type="ECO:0000313" key="10">
    <source>
        <dbReference type="EMBL" id="PKI84409.1"/>
    </source>
</evidence>
<comment type="similarity">
    <text evidence="7">Belongs to the eIF-3 subunit E family.</text>
</comment>
<comment type="similarity">
    <text evidence="1">Belongs to the eukaryotic ribosomal protein eL36 family.</text>
</comment>
<dbReference type="Pfam" id="PF01399">
    <property type="entry name" value="PCI"/>
    <property type="match status" value="1"/>
</dbReference>
<dbReference type="InterPro" id="IPR038097">
    <property type="entry name" value="Ribosomal_eL36_sf"/>
</dbReference>
<evidence type="ECO:0000259" key="9">
    <source>
        <dbReference type="PROSITE" id="PS50250"/>
    </source>
</evidence>
<accession>A0A2N1JCZ6</accession>
<dbReference type="GO" id="GO:0016282">
    <property type="term" value="C:eukaryotic 43S preinitiation complex"/>
    <property type="evidence" value="ECO:0007669"/>
    <property type="project" value="UniProtKB-UniRule"/>
</dbReference>
<comment type="function">
    <text evidence="7">Component of the eukaryotic translation initiation factor 3 (eIF-3) complex, which is involved in protein synthesis of a specialized repertoire of mRNAs and, together with other initiation factors, stimulates binding of mRNA and methionyl-tRNAi to the 40S ribosome. The eIF-3 complex specifically targets and initiates translation of a subset of mRNAs involved in cell proliferation.</text>
</comment>
<dbReference type="InterPro" id="IPR011990">
    <property type="entry name" value="TPR-like_helical_dom_sf"/>
</dbReference>
<dbReference type="Pfam" id="PF21357">
    <property type="entry name" value="EIF3E_C"/>
    <property type="match status" value="1"/>
</dbReference>
<keyword evidence="2 7" id="KW-0963">Cytoplasm</keyword>
<evidence type="ECO:0000256" key="5">
    <source>
        <dbReference type="ARBA" id="ARBA00022980"/>
    </source>
</evidence>
<gene>
    <name evidence="7 10" type="primary">INT6</name>
    <name evidence="10" type="ORF">MVES_001673</name>
</gene>